<name>A0A0R0LXY7_9MICR</name>
<dbReference type="PANTHER" id="PTHR24559:SF444">
    <property type="entry name" value="REVERSE TRANSCRIPTASE DOMAIN-CONTAINING PROTEIN"/>
    <property type="match status" value="1"/>
</dbReference>
<dbReference type="PANTHER" id="PTHR24559">
    <property type="entry name" value="TRANSPOSON TY3-I GAG-POL POLYPROTEIN"/>
    <property type="match status" value="1"/>
</dbReference>
<evidence type="ECO:0000313" key="2">
    <source>
        <dbReference type="Proteomes" id="UP000051530"/>
    </source>
</evidence>
<feature type="non-terminal residue" evidence="1">
    <location>
        <position position="97"/>
    </location>
</feature>
<dbReference type="AlphaFoldDB" id="A0A0R0LXY7"/>
<dbReference type="Gene3D" id="3.10.10.10">
    <property type="entry name" value="HIV Type 1 Reverse Transcriptase, subunit A, domain 1"/>
    <property type="match status" value="1"/>
</dbReference>
<reference evidence="1 2" key="1">
    <citation type="submission" date="2015-07" db="EMBL/GenBank/DDBJ databases">
        <title>The genome of Pseudoloma neurophilia, a relevant intracellular parasite of the zebrafish.</title>
        <authorList>
            <person name="Ndikumana S."/>
            <person name="Pelin A."/>
            <person name="Sanders J."/>
            <person name="Corradi N."/>
        </authorList>
    </citation>
    <scope>NUCLEOTIDE SEQUENCE [LARGE SCALE GENOMIC DNA]</scope>
    <source>
        <strain evidence="1 2">MK1</strain>
    </source>
</reference>
<gene>
    <name evidence="1" type="ORF">M153_8138000779</name>
</gene>
<dbReference type="OrthoDB" id="2195352at2759"/>
<dbReference type="InterPro" id="IPR043502">
    <property type="entry name" value="DNA/RNA_pol_sf"/>
</dbReference>
<feature type="non-terminal residue" evidence="1">
    <location>
        <position position="1"/>
    </location>
</feature>
<dbReference type="EMBL" id="LGUB01001047">
    <property type="protein sequence ID" value="KRH92286.1"/>
    <property type="molecule type" value="Genomic_DNA"/>
</dbReference>
<dbReference type="VEuPathDB" id="MicrosporidiaDB:M153_8138000779"/>
<proteinExistence type="predicted"/>
<dbReference type="SUPFAM" id="SSF56672">
    <property type="entry name" value="DNA/RNA polymerases"/>
    <property type="match status" value="1"/>
</dbReference>
<keyword evidence="2" id="KW-1185">Reference proteome</keyword>
<evidence type="ECO:0000313" key="1">
    <source>
        <dbReference type="EMBL" id="KRH92286.1"/>
    </source>
</evidence>
<sequence length="97" mass="11502">LCLLRKYELLFKDRDPMIVDIEHEITLICNDTVVYSRPYRRSPEQNDIITNQIQKWLELGIIRHSNSKYASPVILVRKKDGGWRLCVDYRKLNALTV</sequence>
<accession>A0A0R0LXY7</accession>
<dbReference type="Proteomes" id="UP000051530">
    <property type="component" value="Unassembled WGS sequence"/>
</dbReference>
<dbReference type="InterPro" id="IPR053134">
    <property type="entry name" value="RNA-dir_DNA_polymerase"/>
</dbReference>
<organism evidence="1 2">
    <name type="scientific">Pseudoloma neurophilia</name>
    <dbReference type="NCBI Taxonomy" id="146866"/>
    <lineage>
        <taxon>Eukaryota</taxon>
        <taxon>Fungi</taxon>
        <taxon>Fungi incertae sedis</taxon>
        <taxon>Microsporidia</taxon>
        <taxon>Pseudoloma</taxon>
    </lineage>
</organism>
<protein>
    <submittedName>
        <fullName evidence="1">Putative LTR transposable element</fullName>
    </submittedName>
</protein>
<comment type="caution">
    <text evidence="1">The sequence shown here is derived from an EMBL/GenBank/DDBJ whole genome shotgun (WGS) entry which is preliminary data.</text>
</comment>